<keyword evidence="4" id="KW-1185">Reference proteome</keyword>
<feature type="domain" description="TadE-like" evidence="2">
    <location>
        <begin position="26"/>
        <end position="68"/>
    </location>
</feature>
<keyword evidence="1" id="KW-0812">Transmembrane</keyword>
<dbReference type="EMBL" id="SHLA01000001">
    <property type="protein sequence ID" value="RZU61720.1"/>
    <property type="molecule type" value="Genomic_DNA"/>
</dbReference>
<dbReference type="InterPro" id="IPR012495">
    <property type="entry name" value="TadE-like_dom"/>
</dbReference>
<proteinExistence type="predicted"/>
<keyword evidence="1" id="KW-0472">Membrane</keyword>
<comment type="caution">
    <text evidence="3">The sequence shown here is derived from an EMBL/GenBank/DDBJ whole genome shotgun (WGS) entry which is preliminary data.</text>
</comment>
<sequence>MTTFDEGEEQVYQTRHSRARATGESGAAVAEFVMVVALLTAVFVSVLQLALVLHVRNTLMDAAAAGARYGALADRTADDGAQRARSIVSESLSPSFAKNVSAQTFRVADAQGVRIVIETGFPLMGFLPVAGDLTVSGEALGYD</sequence>
<protein>
    <submittedName>
        <fullName evidence="3">TadE-like protein</fullName>
    </submittedName>
</protein>
<dbReference type="AlphaFoldDB" id="A0A4Q8AC05"/>
<dbReference type="Pfam" id="PF07811">
    <property type="entry name" value="TadE"/>
    <property type="match status" value="1"/>
</dbReference>
<dbReference type="RefSeq" id="WP_130450132.1">
    <property type="nucleotide sequence ID" value="NZ_SHLA01000001.1"/>
</dbReference>
<keyword evidence="1" id="KW-1133">Transmembrane helix</keyword>
<gene>
    <name evidence="3" type="ORF">EV380_1298</name>
</gene>
<dbReference type="OrthoDB" id="3254574at2"/>
<organism evidence="3 4">
    <name type="scientific">Zhihengliuella halotolerans</name>
    <dbReference type="NCBI Taxonomy" id="370736"/>
    <lineage>
        <taxon>Bacteria</taxon>
        <taxon>Bacillati</taxon>
        <taxon>Actinomycetota</taxon>
        <taxon>Actinomycetes</taxon>
        <taxon>Micrococcales</taxon>
        <taxon>Micrococcaceae</taxon>
        <taxon>Zhihengliuella</taxon>
    </lineage>
</organism>
<dbReference type="Proteomes" id="UP000292685">
    <property type="component" value="Unassembled WGS sequence"/>
</dbReference>
<feature type="transmembrane region" description="Helical" evidence="1">
    <location>
        <begin position="32"/>
        <end position="53"/>
    </location>
</feature>
<accession>A0A4Q8AC05</accession>
<evidence type="ECO:0000313" key="3">
    <source>
        <dbReference type="EMBL" id="RZU61720.1"/>
    </source>
</evidence>
<name>A0A4Q8AC05_9MICC</name>
<evidence type="ECO:0000256" key="1">
    <source>
        <dbReference type="SAM" id="Phobius"/>
    </source>
</evidence>
<evidence type="ECO:0000259" key="2">
    <source>
        <dbReference type="Pfam" id="PF07811"/>
    </source>
</evidence>
<evidence type="ECO:0000313" key="4">
    <source>
        <dbReference type="Proteomes" id="UP000292685"/>
    </source>
</evidence>
<reference evidence="3 4" key="1">
    <citation type="submission" date="2019-02" db="EMBL/GenBank/DDBJ databases">
        <title>Sequencing the genomes of 1000 actinobacteria strains.</title>
        <authorList>
            <person name="Klenk H.-P."/>
        </authorList>
    </citation>
    <scope>NUCLEOTIDE SEQUENCE [LARGE SCALE GENOMIC DNA]</scope>
    <source>
        <strain evidence="3 4">DSM 17364</strain>
    </source>
</reference>